<protein>
    <submittedName>
        <fullName evidence="2">Uncharacterized protein</fullName>
    </submittedName>
</protein>
<proteinExistence type="predicted"/>
<comment type="caution">
    <text evidence="2">The sequence shown here is derived from an EMBL/GenBank/DDBJ whole genome shotgun (WGS) entry which is preliminary data.</text>
</comment>
<dbReference type="AlphaFoldDB" id="A0A553SSG6"/>
<evidence type="ECO:0000313" key="2">
    <source>
        <dbReference type="EMBL" id="TRZ39935.1"/>
    </source>
</evidence>
<evidence type="ECO:0000313" key="3">
    <source>
        <dbReference type="Proteomes" id="UP000319837"/>
    </source>
</evidence>
<feature type="signal peptide" evidence="1">
    <location>
        <begin position="1"/>
        <end position="19"/>
    </location>
</feature>
<reference evidence="3" key="1">
    <citation type="submission" date="2018-10" db="EMBL/GenBank/DDBJ databases">
        <title>FDA dAtabase for Regulatory Grade micrObial Sequences (FDA-ARGOS): Supporting development and validation of Infectious Disease Dx tests.</title>
        <authorList>
            <person name="Minogue T."/>
            <person name="Wolcott M."/>
            <person name="Wasieloski L."/>
            <person name="Aguilar W."/>
            <person name="Moore D."/>
            <person name="Tallon L."/>
            <person name="Sadzewicz L."/>
            <person name="Sengamalay N."/>
            <person name="Ott S."/>
            <person name="Godinez A."/>
            <person name="Nagaraj S."/>
            <person name="Vavikolanu K."/>
            <person name="Vyas G."/>
            <person name="Nadendla S."/>
            <person name="George J."/>
            <person name="Sichtig H."/>
        </authorList>
    </citation>
    <scope>NUCLEOTIDE SEQUENCE [LARGE SCALE GENOMIC DNA]</scope>
    <source>
        <strain evidence="3">FDAARGOS_343</strain>
    </source>
</reference>
<organism evidence="2 3">
    <name type="scientific">Niallia circulans</name>
    <name type="common">Bacillus circulans</name>
    <dbReference type="NCBI Taxonomy" id="1397"/>
    <lineage>
        <taxon>Bacteria</taxon>
        <taxon>Bacillati</taxon>
        <taxon>Bacillota</taxon>
        <taxon>Bacilli</taxon>
        <taxon>Bacillales</taxon>
        <taxon>Bacillaceae</taxon>
        <taxon>Niallia</taxon>
    </lineage>
</organism>
<name>A0A553SSG6_NIACI</name>
<dbReference type="PROSITE" id="PS51257">
    <property type="entry name" value="PROKAR_LIPOPROTEIN"/>
    <property type="match status" value="1"/>
</dbReference>
<evidence type="ECO:0000256" key="1">
    <source>
        <dbReference type="SAM" id="SignalP"/>
    </source>
</evidence>
<feature type="chain" id="PRO_5038818343" evidence="1">
    <location>
        <begin position="20"/>
        <end position="247"/>
    </location>
</feature>
<keyword evidence="1" id="KW-0732">Signal</keyword>
<gene>
    <name evidence="2" type="ORF">CEQ21_03045</name>
</gene>
<accession>A0A553SSG6</accession>
<sequence length="247" mass="27702">MRKIFFISFVFLFSIAGCSSNTSTETGEIIDVKTVQVDKTDMSFKKREPRETRIDITNKEGYEVGSASLSMVDSFESVEQLAGRSEIVIEGEVIFNEYIDYDDIPFTISTVKILDIISEDKDEFTIGDTIKVVQTGGLYVQKDVGGDEKIFTTEEQKEEFKKIEGKTIEITANDAPVIKKSNEVVLFLTDYDGPLGTDLYVAIGDYQGRFIVESDDYIEPQSLQVTSEQGNSDFTMKEIKAEVESAE</sequence>
<dbReference type="Proteomes" id="UP000319837">
    <property type="component" value="Unassembled WGS sequence"/>
</dbReference>
<dbReference type="EMBL" id="RIBP01000001">
    <property type="protein sequence ID" value="TRZ39935.1"/>
    <property type="molecule type" value="Genomic_DNA"/>
</dbReference>